<keyword evidence="1" id="KW-0472">Membrane</keyword>
<feature type="chain" id="PRO_5038813903" description="Lipopolysaccharide biosynthesis protein" evidence="2">
    <location>
        <begin position="30"/>
        <end position="204"/>
    </location>
</feature>
<comment type="caution">
    <text evidence="3">The sequence shown here is derived from an EMBL/GenBank/DDBJ whole genome shotgun (WGS) entry which is preliminary data.</text>
</comment>
<name>A0A1E7L3G9_9ACTN</name>
<keyword evidence="1" id="KW-0812">Transmembrane</keyword>
<accession>A0A1E7L3G9</accession>
<dbReference type="PANTHER" id="PTHR32309">
    <property type="entry name" value="TYROSINE-PROTEIN KINASE"/>
    <property type="match status" value="1"/>
</dbReference>
<evidence type="ECO:0000313" key="3">
    <source>
        <dbReference type="EMBL" id="OEV10739.1"/>
    </source>
</evidence>
<keyword evidence="2" id="KW-0732">Signal</keyword>
<evidence type="ECO:0000256" key="1">
    <source>
        <dbReference type="SAM" id="Phobius"/>
    </source>
</evidence>
<proteinExistence type="predicted"/>
<evidence type="ECO:0000256" key="2">
    <source>
        <dbReference type="SAM" id="SignalP"/>
    </source>
</evidence>
<keyword evidence="1" id="KW-1133">Transmembrane helix</keyword>
<dbReference type="AlphaFoldDB" id="A0A1E7L3G9"/>
<dbReference type="EMBL" id="LJGW01000273">
    <property type="protein sequence ID" value="OEV10739.1"/>
    <property type="molecule type" value="Genomic_DNA"/>
</dbReference>
<dbReference type="PANTHER" id="PTHR32309:SF31">
    <property type="entry name" value="CAPSULAR EXOPOLYSACCHARIDE FAMILY"/>
    <property type="match status" value="1"/>
</dbReference>
<dbReference type="Proteomes" id="UP000176005">
    <property type="component" value="Unassembled WGS sequence"/>
</dbReference>
<evidence type="ECO:0000313" key="4">
    <source>
        <dbReference type="Proteomes" id="UP000176005"/>
    </source>
</evidence>
<protein>
    <recommendedName>
        <fullName evidence="5">Lipopolysaccharide biosynthesis protein</fullName>
    </recommendedName>
</protein>
<organism evidence="3 4">
    <name type="scientific">Streptomyces nanshensis</name>
    <dbReference type="NCBI Taxonomy" id="518642"/>
    <lineage>
        <taxon>Bacteria</taxon>
        <taxon>Bacillati</taxon>
        <taxon>Actinomycetota</taxon>
        <taxon>Actinomycetes</taxon>
        <taxon>Kitasatosporales</taxon>
        <taxon>Streptomycetaceae</taxon>
        <taxon>Streptomyces</taxon>
    </lineage>
</organism>
<evidence type="ECO:0008006" key="5">
    <source>
        <dbReference type="Google" id="ProtNLM"/>
    </source>
</evidence>
<dbReference type="InterPro" id="IPR050445">
    <property type="entry name" value="Bact_polysacc_biosynth/exp"/>
</dbReference>
<gene>
    <name evidence="3" type="ORF">AN218_16210</name>
</gene>
<keyword evidence="4" id="KW-1185">Reference proteome</keyword>
<feature type="non-terminal residue" evidence="3">
    <location>
        <position position="204"/>
    </location>
</feature>
<feature type="signal peptide" evidence="2">
    <location>
        <begin position="1"/>
        <end position="29"/>
    </location>
</feature>
<sequence length="204" mass="20102">MRAALRRVPGWWPLPLCLALGAGAGAAYSAVTPAQYAATSYVVVSPAPGQSEAAGALGYAQAYGKIATDPMILADAEKRAKLRPGTIRDGIQASTSPDAPMVQITATSSKAGQAAKNADAVAKALTHTAKSSTKRTGARLTVLSEAMAPPTPVSPSSAVAVSVGACAGGLLGGLVLLVRPPSRRRAALAGAADTGTATATAAGA</sequence>
<feature type="transmembrane region" description="Helical" evidence="1">
    <location>
        <begin position="158"/>
        <end position="178"/>
    </location>
</feature>
<reference evidence="3 4" key="1">
    <citation type="journal article" date="2016" name="Front. Microbiol.">
        <title>Comparative Genomics Analysis of Streptomyces Species Reveals Their Adaptation to the Marine Environment and Their Diversity at the Genomic Level.</title>
        <authorList>
            <person name="Tian X."/>
            <person name="Zhang Z."/>
            <person name="Yang T."/>
            <person name="Chen M."/>
            <person name="Li J."/>
            <person name="Chen F."/>
            <person name="Yang J."/>
            <person name="Li W."/>
            <person name="Zhang B."/>
            <person name="Zhang Z."/>
            <person name="Wu J."/>
            <person name="Zhang C."/>
            <person name="Long L."/>
            <person name="Xiao J."/>
        </authorList>
    </citation>
    <scope>NUCLEOTIDE SEQUENCE [LARGE SCALE GENOMIC DNA]</scope>
    <source>
        <strain evidence="3 4">SCSIO 10429</strain>
    </source>
</reference>